<gene>
    <name evidence="14" type="primary">Ddias</name>
</gene>
<accession>A0A1S3EY62</accession>
<dbReference type="Proteomes" id="UP000081671">
    <property type="component" value="Unplaced"/>
</dbReference>
<dbReference type="GO" id="GO:0006915">
    <property type="term" value="P:apoptotic process"/>
    <property type="evidence" value="ECO:0007669"/>
    <property type="project" value="UniProtKB-KW"/>
</dbReference>
<organism evidence="13 14">
    <name type="scientific">Dipodomys ordii</name>
    <name type="common">Ord's kangaroo rat</name>
    <dbReference type="NCBI Taxonomy" id="10020"/>
    <lineage>
        <taxon>Eukaryota</taxon>
        <taxon>Metazoa</taxon>
        <taxon>Chordata</taxon>
        <taxon>Craniata</taxon>
        <taxon>Vertebrata</taxon>
        <taxon>Euteleostomi</taxon>
        <taxon>Mammalia</taxon>
        <taxon>Eutheria</taxon>
        <taxon>Euarchontoglires</taxon>
        <taxon>Glires</taxon>
        <taxon>Rodentia</taxon>
        <taxon>Castorimorpha</taxon>
        <taxon>Heteromyidae</taxon>
        <taxon>Dipodomyinae</taxon>
        <taxon>Dipodomys</taxon>
    </lineage>
</organism>
<dbReference type="InterPro" id="IPR012340">
    <property type="entry name" value="NA-bd_OB-fold"/>
</dbReference>
<dbReference type="CTD" id="220042"/>
<dbReference type="PANTHER" id="PTHR35537:SF1">
    <property type="entry name" value="DNA DAMAGE-INDUCED APOPTOSIS SUPPRESSOR PROTEIN"/>
    <property type="match status" value="1"/>
</dbReference>
<keyword evidence="3" id="KW-0963">Cytoplasm</keyword>
<dbReference type="GO" id="GO:0051726">
    <property type="term" value="P:regulation of cell cycle"/>
    <property type="evidence" value="ECO:0007669"/>
    <property type="project" value="UniProtKB-KW"/>
</dbReference>
<dbReference type="InParanoid" id="A0A1S3EY62"/>
<dbReference type="FunCoup" id="A0A1S3EY62">
    <property type="interactions" value="1584"/>
</dbReference>
<evidence type="ECO:0000256" key="7">
    <source>
        <dbReference type="ARBA" id="ARBA00023306"/>
    </source>
</evidence>
<evidence type="ECO:0000256" key="5">
    <source>
        <dbReference type="ARBA" id="ARBA00022810"/>
    </source>
</evidence>
<reference evidence="14" key="1">
    <citation type="submission" date="2025-08" db="UniProtKB">
        <authorList>
            <consortium name="RefSeq"/>
        </authorList>
    </citation>
    <scope>IDENTIFICATION</scope>
    <source>
        <tissue evidence="14">Kidney</tissue>
    </source>
</reference>
<dbReference type="Pfam" id="PF08646">
    <property type="entry name" value="Rep_fac-A_C"/>
    <property type="match status" value="1"/>
</dbReference>
<keyword evidence="7" id="KW-0131">Cell cycle</keyword>
<protein>
    <recommendedName>
        <fullName evidence="9">DNA damage-induced apoptosis suppressor protein</fullName>
    </recommendedName>
    <alternativeName>
        <fullName evidence="10">Nitric oxide-inducible gene protein</fullName>
    </alternativeName>
</protein>
<dbReference type="InterPro" id="IPR013955">
    <property type="entry name" value="Rep_factor-A_C"/>
</dbReference>
<feature type="compositionally biased region" description="Low complexity" evidence="11">
    <location>
        <begin position="673"/>
        <end position="692"/>
    </location>
</feature>
<dbReference type="AlphaFoldDB" id="A0A1S3EY62"/>
<keyword evidence="4" id="KW-0053">Apoptosis</keyword>
<dbReference type="FunFam" id="2.40.50.140:FF:000217">
    <property type="entry name" value="DNA damage induced apoptosis suppressor"/>
    <property type="match status" value="1"/>
</dbReference>
<dbReference type="PANTHER" id="PTHR35537">
    <property type="entry name" value="DNA DAMAGE-INDUCIBLE APOPTOSIS SUPPRESSOR PROTEIN DDIAS"/>
    <property type="match status" value="1"/>
</dbReference>
<feature type="domain" description="Replication factor A C-terminal" evidence="12">
    <location>
        <begin position="10"/>
        <end position="95"/>
    </location>
</feature>
<dbReference type="OrthoDB" id="9948238at2759"/>
<evidence type="ECO:0000256" key="8">
    <source>
        <dbReference type="ARBA" id="ARBA00053253"/>
    </source>
</evidence>
<dbReference type="InterPro" id="IPR043522">
    <property type="entry name" value="DDIAS"/>
</dbReference>
<evidence type="ECO:0000256" key="10">
    <source>
        <dbReference type="ARBA" id="ARBA00075896"/>
    </source>
</evidence>
<feature type="region of interest" description="Disordered" evidence="11">
    <location>
        <begin position="662"/>
        <end position="711"/>
    </location>
</feature>
<evidence type="ECO:0000256" key="11">
    <source>
        <dbReference type="SAM" id="MobiDB-lite"/>
    </source>
</evidence>
<feature type="region of interest" description="Disordered" evidence="11">
    <location>
        <begin position="590"/>
        <end position="617"/>
    </location>
</feature>
<evidence type="ECO:0000256" key="3">
    <source>
        <dbReference type="ARBA" id="ARBA00022490"/>
    </source>
</evidence>
<proteinExistence type="predicted"/>
<dbReference type="SUPFAM" id="SSF50249">
    <property type="entry name" value="Nucleic acid-binding proteins"/>
    <property type="match status" value="1"/>
</dbReference>
<dbReference type="GO" id="GO:0005634">
    <property type="term" value="C:nucleus"/>
    <property type="evidence" value="ECO:0007669"/>
    <property type="project" value="UniProtKB-SubCell"/>
</dbReference>
<keyword evidence="5" id="KW-0338">Growth arrest</keyword>
<dbReference type="STRING" id="10020.ENSDORP00000008815"/>
<keyword evidence="13" id="KW-1185">Reference proteome</keyword>
<dbReference type="Gene3D" id="2.40.50.140">
    <property type="entry name" value="Nucleic acid-binding proteins"/>
    <property type="match status" value="1"/>
</dbReference>
<dbReference type="GO" id="GO:1902230">
    <property type="term" value="P:negative regulation of intrinsic apoptotic signaling pathway in response to DNA damage"/>
    <property type="evidence" value="ECO:0007669"/>
    <property type="project" value="InterPro"/>
</dbReference>
<evidence type="ECO:0000256" key="6">
    <source>
        <dbReference type="ARBA" id="ARBA00023242"/>
    </source>
</evidence>
<evidence type="ECO:0000259" key="12">
    <source>
        <dbReference type="Pfam" id="PF08646"/>
    </source>
</evidence>
<name>A0A1S3EY62_DIPOR</name>
<dbReference type="GeneID" id="105983869"/>
<sequence>MNGRRKFLLASVLALQNSSFIYPSCQKCFSRIILVSKRFNCPKCGYTSEAENASYRYKLSVKVAESNKLFVITVFGSCLDTFFGLTATALHRYIQNLKVPKILDNDTTQNLLTKAVETCFLGQSFVFGVTNFEKQCGHGSASSNFLHQCYDHKREVQALVACQIVRPDPHVAGFTVIDFFHRLLQSSNSKEPEGHLLALNHSSSDLSSIHGSDSTSYLLESHSSNNFSTFWQPSLELTSIVSQLTENGEFSASEQNMAIGTLHQNSKYTSFAEITGTSSSHDPTQGSWSFVSYMDKNSTAEKKGKDSHSHQHFDIDTITGLHKKSTCCLPSSRRPEETAGCYQDCDSMIWDDLPLSESLNKFLAVIESEIAVTPVDAKRRKYAIGRNTHKCDADHNGSSVTLQIATRAVPPISSSLEATVKESSSKNNYLSNCEANASASIQKDLYPDNTADPVSLSSNPISLSSNEKDISEYFLSKTYLSAQFLPSQDLETTIILKKTSRIFSHRDEISLRPQTLGSDHSYVSAKYLNACGGQSHSEMKEMVTTLCPKKYSGVSGPCKLEKKQYYKWPGNQDDSFTICKKLTYPLETLHGSPNRSTNTLKETPNGHTNTTLTQSYPADLEGSYNASADLFNNIAKNMDTATEITKRSQDVMLQGETSLTENCPAESDILPRSHSANSSQSSQKVLQSLSASRYPRTCSPPPQFHSDSEYDFEDSQDFVPCSQSTPVTGFHRTRIHGINGTFRNLTAFYCDCDANDKKIQVPSENDKQQIIPSCPKNFKTPTQKSRSHITSRITPPEVFNHSPIAECLKTDSDEWVPPTTQKVFISDMLGFQVMALRKCLDANNCSNQKELPRKKQKQVKQRTSVCLIKKEFKNRSKAKQKSPKCNSERSVCISKESVLGLDSFSEVRSCLPFSENRPPFMAESTWSPELFS</sequence>
<evidence type="ECO:0000256" key="1">
    <source>
        <dbReference type="ARBA" id="ARBA00004123"/>
    </source>
</evidence>
<evidence type="ECO:0000256" key="4">
    <source>
        <dbReference type="ARBA" id="ARBA00022703"/>
    </source>
</evidence>
<keyword evidence="6" id="KW-0539">Nucleus</keyword>
<dbReference type="GO" id="GO:0005737">
    <property type="term" value="C:cytoplasm"/>
    <property type="evidence" value="ECO:0007669"/>
    <property type="project" value="UniProtKB-SubCell"/>
</dbReference>
<dbReference type="KEGG" id="dord:105983869"/>
<dbReference type="RefSeq" id="XP_012869356.1">
    <property type="nucleotide sequence ID" value="XM_013013902.1"/>
</dbReference>
<evidence type="ECO:0000313" key="14">
    <source>
        <dbReference type="RefSeq" id="XP_012869356.1"/>
    </source>
</evidence>
<evidence type="ECO:0000256" key="9">
    <source>
        <dbReference type="ARBA" id="ARBA00069059"/>
    </source>
</evidence>
<comment type="function">
    <text evidence="8">May be an anti-apoptotic protein involved in DNA repair or cell survival.</text>
</comment>
<comment type="subcellular location">
    <subcellularLocation>
        <location evidence="2">Cytoplasm</location>
    </subcellularLocation>
    <subcellularLocation>
        <location evidence="1">Nucleus</location>
    </subcellularLocation>
</comment>
<feature type="compositionally biased region" description="Polar residues" evidence="11">
    <location>
        <begin position="591"/>
        <end position="616"/>
    </location>
</feature>
<evidence type="ECO:0000313" key="13">
    <source>
        <dbReference type="Proteomes" id="UP000081671"/>
    </source>
</evidence>
<evidence type="ECO:0000256" key="2">
    <source>
        <dbReference type="ARBA" id="ARBA00004496"/>
    </source>
</evidence>